<evidence type="ECO:0000256" key="1">
    <source>
        <dbReference type="ARBA" id="ARBA00004141"/>
    </source>
</evidence>
<dbReference type="InterPro" id="IPR049326">
    <property type="entry name" value="Rhodopsin_dom_fungi"/>
</dbReference>
<comment type="subcellular location">
    <subcellularLocation>
        <location evidence="1">Membrane</location>
        <topology evidence="1">Multi-pass membrane protein</topology>
    </subcellularLocation>
</comment>
<feature type="compositionally biased region" description="Basic and acidic residues" evidence="6">
    <location>
        <begin position="367"/>
        <end position="396"/>
    </location>
</feature>
<feature type="compositionally biased region" description="Basic and acidic residues" evidence="6">
    <location>
        <begin position="405"/>
        <end position="414"/>
    </location>
</feature>
<dbReference type="InterPro" id="IPR052337">
    <property type="entry name" value="SAT4-like"/>
</dbReference>
<keyword evidence="10" id="KW-1185">Reference proteome</keyword>
<reference evidence="9" key="1">
    <citation type="submission" date="2022-09" db="EMBL/GenBank/DDBJ databases">
        <title>Fusarium specimens isolated from Avocado Roots.</title>
        <authorList>
            <person name="Stajich J."/>
            <person name="Roper C."/>
            <person name="Heimlech-Rivalta G."/>
        </authorList>
    </citation>
    <scope>NUCLEOTIDE SEQUENCE</scope>
    <source>
        <strain evidence="9">CF00136</strain>
    </source>
</reference>
<evidence type="ECO:0000313" key="9">
    <source>
        <dbReference type="EMBL" id="KAJ4251911.1"/>
    </source>
</evidence>
<evidence type="ECO:0000313" key="10">
    <source>
        <dbReference type="Proteomes" id="UP001152049"/>
    </source>
</evidence>
<evidence type="ECO:0000256" key="2">
    <source>
        <dbReference type="ARBA" id="ARBA00022692"/>
    </source>
</evidence>
<feature type="transmembrane region" description="Helical" evidence="7">
    <location>
        <begin position="262"/>
        <end position="284"/>
    </location>
</feature>
<name>A0A9W8VAR1_9HYPO</name>
<keyword evidence="2 7" id="KW-0812">Transmembrane</keyword>
<feature type="transmembrane region" description="Helical" evidence="7">
    <location>
        <begin position="28"/>
        <end position="54"/>
    </location>
</feature>
<feature type="transmembrane region" description="Helical" evidence="7">
    <location>
        <begin position="145"/>
        <end position="172"/>
    </location>
</feature>
<gene>
    <name evidence="9" type="ORF">NW762_011208</name>
</gene>
<proteinExistence type="inferred from homology"/>
<feature type="transmembrane region" description="Helical" evidence="7">
    <location>
        <begin position="66"/>
        <end position="86"/>
    </location>
</feature>
<feature type="transmembrane region" description="Helical" evidence="7">
    <location>
        <begin position="223"/>
        <end position="242"/>
    </location>
</feature>
<feature type="domain" description="Rhodopsin" evidence="8">
    <location>
        <begin position="50"/>
        <end position="285"/>
    </location>
</feature>
<protein>
    <recommendedName>
        <fullName evidence="8">Rhodopsin domain-containing protein</fullName>
    </recommendedName>
</protein>
<evidence type="ECO:0000256" key="6">
    <source>
        <dbReference type="SAM" id="MobiDB-lite"/>
    </source>
</evidence>
<evidence type="ECO:0000256" key="4">
    <source>
        <dbReference type="ARBA" id="ARBA00023136"/>
    </source>
</evidence>
<evidence type="ECO:0000259" key="8">
    <source>
        <dbReference type="Pfam" id="PF20684"/>
    </source>
</evidence>
<feature type="transmembrane region" description="Helical" evidence="7">
    <location>
        <begin position="192"/>
        <end position="211"/>
    </location>
</feature>
<evidence type="ECO:0000256" key="5">
    <source>
        <dbReference type="ARBA" id="ARBA00038359"/>
    </source>
</evidence>
<dbReference type="Pfam" id="PF20684">
    <property type="entry name" value="Fung_rhodopsin"/>
    <property type="match status" value="1"/>
</dbReference>
<organism evidence="9 10">
    <name type="scientific">Fusarium torreyae</name>
    <dbReference type="NCBI Taxonomy" id="1237075"/>
    <lineage>
        <taxon>Eukaryota</taxon>
        <taxon>Fungi</taxon>
        <taxon>Dikarya</taxon>
        <taxon>Ascomycota</taxon>
        <taxon>Pezizomycotina</taxon>
        <taxon>Sordariomycetes</taxon>
        <taxon>Hypocreomycetidae</taxon>
        <taxon>Hypocreales</taxon>
        <taxon>Nectriaceae</taxon>
        <taxon>Fusarium</taxon>
    </lineage>
</organism>
<dbReference type="PANTHER" id="PTHR33048:SF108">
    <property type="entry name" value="INTEGRAL MEMBRANE PROTEIN"/>
    <property type="match status" value="1"/>
</dbReference>
<comment type="similarity">
    <text evidence="5">Belongs to the SAT4 family.</text>
</comment>
<feature type="region of interest" description="Disordered" evidence="6">
    <location>
        <begin position="367"/>
        <end position="441"/>
    </location>
</feature>
<dbReference type="OrthoDB" id="4682787at2759"/>
<dbReference type="AlphaFoldDB" id="A0A9W8VAR1"/>
<accession>A0A9W8VAR1</accession>
<keyword evidence="3 7" id="KW-1133">Transmembrane helix</keyword>
<evidence type="ECO:0000256" key="3">
    <source>
        <dbReference type="ARBA" id="ARBA00022989"/>
    </source>
</evidence>
<dbReference type="Proteomes" id="UP001152049">
    <property type="component" value="Unassembled WGS sequence"/>
</dbReference>
<sequence length="441" mass="50762">MPWNATGPDSNRNAPPGVVADYDHPEDVYWTVNIVIAVICVVFTAVFFFIRMYVKRTINRKLVTEDWTCIVANIMYCVTVLMMARYGGGYHAWEIHKPEYYNWLKWFYASTVVYIPAAFFTKATILLLMARVFAVEPKVAKGIRLFIWALLVAYLPIQILRIVTCYPIRTYWDPRVKNAHCLNQRKIFFSDLSLSIVTDLIILIVPIPLTWRLRMPLRKRIKIILLLGAGGIATALTLFRVTKAVEFLNSNDITVDYTPISILTALEITIGFVCACLPSLNLLFEHHVRQRRRERPGWPRERKARSTFKPRFRWISSSTDPSAQPPSHPPNDGMIDLDVEMAMLTGQPVRLRTERLASQDSTVFRPLDHRLNSGDGRREGWLSPDKDDKDELKDSKFIMQMVEGSRARAEEGSKESWCPVWDGPRDPLASQGSWKYSLRTH</sequence>
<evidence type="ECO:0000256" key="7">
    <source>
        <dbReference type="SAM" id="Phobius"/>
    </source>
</evidence>
<dbReference type="GO" id="GO:0016020">
    <property type="term" value="C:membrane"/>
    <property type="evidence" value="ECO:0007669"/>
    <property type="project" value="UniProtKB-SubCell"/>
</dbReference>
<dbReference type="EMBL" id="JAOQAZ010000027">
    <property type="protein sequence ID" value="KAJ4251911.1"/>
    <property type="molecule type" value="Genomic_DNA"/>
</dbReference>
<keyword evidence="4 7" id="KW-0472">Membrane</keyword>
<comment type="caution">
    <text evidence="9">The sequence shown here is derived from an EMBL/GenBank/DDBJ whole genome shotgun (WGS) entry which is preliminary data.</text>
</comment>
<dbReference type="PANTHER" id="PTHR33048">
    <property type="entry name" value="PTH11-LIKE INTEGRAL MEMBRANE PROTEIN (AFU_ORTHOLOGUE AFUA_5G11245)"/>
    <property type="match status" value="1"/>
</dbReference>
<feature type="transmembrane region" description="Helical" evidence="7">
    <location>
        <begin position="106"/>
        <end position="133"/>
    </location>
</feature>